<feature type="transmembrane region" description="Helical" evidence="10">
    <location>
        <begin position="54"/>
        <end position="78"/>
    </location>
</feature>
<dbReference type="PANTHER" id="PTHR24249">
    <property type="entry name" value="HISTAMINE RECEPTOR-RELATED G-PROTEIN COUPLED RECEPTOR"/>
    <property type="match status" value="1"/>
</dbReference>
<dbReference type="eggNOG" id="KOG3656">
    <property type="taxonomic scope" value="Eukaryota"/>
</dbReference>
<dbReference type="PANTHER" id="PTHR24249:SF307">
    <property type="entry name" value="TRACE AMINE-ASSOCIATED RECEPTOR 5"/>
    <property type="match status" value="1"/>
</dbReference>
<protein>
    <recommendedName>
        <fullName evidence="11">G-protein coupled receptors family 1 profile domain-containing protein</fullName>
    </recommendedName>
</protein>
<keyword evidence="8 9" id="KW-0807">Transducer</keyword>
<evidence type="ECO:0000256" key="4">
    <source>
        <dbReference type="ARBA" id="ARBA00022989"/>
    </source>
</evidence>
<dbReference type="Proteomes" id="UP000008672">
    <property type="component" value="Unassembled WGS sequence"/>
</dbReference>
<evidence type="ECO:0000256" key="10">
    <source>
        <dbReference type="SAM" id="Phobius"/>
    </source>
</evidence>
<name>H3ACK8_LATCH</name>
<reference evidence="12" key="2">
    <citation type="submission" date="2025-08" db="UniProtKB">
        <authorList>
            <consortium name="Ensembl"/>
        </authorList>
    </citation>
    <scope>IDENTIFICATION</scope>
</reference>
<reference evidence="13" key="1">
    <citation type="submission" date="2011-08" db="EMBL/GenBank/DDBJ databases">
        <title>The draft genome of Latimeria chalumnae.</title>
        <authorList>
            <person name="Di Palma F."/>
            <person name="Alfoldi J."/>
            <person name="Johnson J."/>
            <person name="Berlin A."/>
            <person name="Gnerre S."/>
            <person name="Jaffe D."/>
            <person name="MacCallum I."/>
            <person name="Young S."/>
            <person name="Walker B.J."/>
            <person name="Lander E."/>
            <person name="Lindblad-Toh K."/>
        </authorList>
    </citation>
    <scope>NUCLEOTIDE SEQUENCE [LARGE SCALE GENOMIC DNA]</scope>
    <source>
        <strain evidence="13">Wild caught</strain>
    </source>
</reference>
<proteinExistence type="inferred from homology"/>
<comment type="similarity">
    <text evidence="9">Belongs to the G-protein coupled receptor 1 family.</text>
</comment>
<feature type="transmembrane region" description="Helical" evidence="10">
    <location>
        <begin position="146"/>
        <end position="167"/>
    </location>
</feature>
<evidence type="ECO:0000256" key="7">
    <source>
        <dbReference type="ARBA" id="ARBA00023170"/>
    </source>
</evidence>
<dbReference type="InterPro" id="IPR017452">
    <property type="entry name" value="GPCR_Rhodpsn_7TM"/>
</dbReference>
<dbReference type="InterPro" id="IPR000276">
    <property type="entry name" value="GPCR_Rhodpsn"/>
</dbReference>
<dbReference type="GO" id="GO:0001594">
    <property type="term" value="F:trace-amine receptor activity"/>
    <property type="evidence" value="ECO:0007669"/>
    <property type="project" value="TreeGrafter"/>
</dbReference>
<evidence type="ECO:0000256" key="9">
    <source>
        <dbReference type="RuleBase" id="RU000688"/>
    </source>
</evidence>
<feature type="transmembrane region" description="Helical" evidence="10">
    <location>
        <begin position="20"/>
        <end position="42"/>
    </location>
</feature>
<dbReference type="GO" id="GO:0005886">
    <property type="term" value="C:plasma membrane"/>
    <property type="evidence" value="ECO:0007669"/>
    <property type="project" value="UniProtKB-SubCell"/>
</dbReference>
<dbReference type="PROSITE" id="PS00237">
    <property type="entry name" value="G_PROTEIN_RECEP_F1_1"/>
    <property type="match status" value="1"/>
</dbReference>
<keyword evidence="5 9" id="KW-0297">G-protein coupled receptor</keyword>
<dbReference type="FunFam" id="1.20.1070.10:FF:000232">
    <property type="entry name" value="Uncharacterized protein"/>
    <property type="match status" value="1"/>
</dbReference>
<accession>H3ACK8</accession>
<evidence type="ECO:0000256" key="8">
    <source>
        <dbReference type="ARBA" id="ARBA00023224"/>
    </source>
</evidence>
<keyword evidence="6 10" id="KW-0472">Membrane</keyword>
<dbReference type="Gene3D" id="1.20.1070.10">
    <property type="entry name" value="Rhodopsin 7-helix transmembrane proteins"/>
    <property type="match status" value="1"/>
</dbReference>
<gene>
    <name evidence="12" type="primary">LOC102356066</name>
</gene>
<feature type="domain" description="G-protein coupled receptors family 1 profile" evidence="11">
    <location>
        <begin position="33"/>
        <end position="306"/>
    </location>
</feature>
<evidence type="ECO:0000256" key="5">
    <source>
        <dbReference type="ARBA" id="ARBA00023040"/>
    </source>
</evidence>
<evidence type="ECO:0000256" key="2">
    <source>
        <dbReference type="ARBA" id="ARBA00022475"/>
    </source>
</evidence>
<dbReference type="CDD" id="cd00637">
    <property type="entry name" value="7tm_classA_rhodopsin-like"/>
    <property type="match status" value="1"/>
</dbReference>
<evidence type="ECO:0000256" key="1">
    <source>
        <dbReference type="ARBA" id="ARBA00004651"/>
    </source>
</evidence>
<dbReference type="AlphaFoldDB" id="H3ACK8"/>
<organism evidence="12 13">
    <name type="scientific">Latimeria chalumnae</name>
    <name type="common">Coelacanth</name>
    <dbReference type="NCBI Taxonomy" id="7897"/>
    <lineage>
        <taxon>Eukaryota</taxon>
        <taxon>Metazoa</taxon>
        <taxon>Chordata</taxon>
        <taxon>Craniata</taxon>
        <taxon>Vertebrata</taxon>
        <taxon>Euteleostomi</taxon>
        <taxon>Coelacanthiformes</taxon>
        <taxon>Coelacanthidae</taxon>
        <taxon>Latimeria</taxon>
    </lineage>
</organism>
<dbReference type="Ensembl" id="ENSLACT00000007440.1">
    <property type="protein sequence ID" value="ENSLACP00000007379.1"/>
    <property type="gene ID" value="ENSLACG00000006545.1"/>
</dbReference>
<dbReference type="PROSITE" id="PS50262">
    <property type="entry name" value="G_PROTEIN_RECEP_F1_2"/>
    <property type="match status" value="1"/>
</dbReference>
<dbReference type="HOGENOM" id="CLU_009579_0_0_1"/>
<reference evidence="12" key="3">
    <citation type="submission" date="2025-09" db="UniProtKB">
        <authorList>
            <consortium name="Ensembl"/>
        </authorList>
    </citation>
    <scope>IDENTIFICATION</scope>
</reference>
<evidence type="ECO:0000259" key="11">
    <source>
        <dbReference type="PROSITE" id="PS50262"/>
    </source>
</evidence>
<feature type="transmembrane region" description="Helical" evidence="10">
    <location>
        <begin position="198"/>
        <end position="221"/>
    </location>
</feature>
<evidence type="ECO:0000313" key="13">
    <source>
        <dbReference type="Proteomes" id="UP000008672"/>
    </source>
</evidence>
<keyword evidence="4 10" id="KW-1133">Transmembrane helix</keyword>
<dbReference type="PRINTS" id="PR00237">
    <property type="entry name" value="GPCRRHODOPSN"/>
</dbReference>
<dbReference type="EMBL" id="AFYH01199837">
    <property type="status" value="NOT_ANNOTATED_CDS"/>
    <property type="molecule type" value="Genomic_DNA"/>
</dbReference>
<keyword evidence="7 9" id="KW-0675">Receptor</keyword>
<keyword evidence="13" id="KW-1185">Reference proteome</keyword>
<feature type="transmembrane region" description="Helical" evidence="10">
    <location>
        <begin position="257"/>
        <end position="281"/>
    </location>
</feature>
<dbReference type="Pfam" id="PF00001">
    <property type="entry name" value="7tm_1"/>
    <property type="match status" value="1"/>
</dbReference>
<evidence type="ECO:0000256" key="6">
    <source>
        <dbReference type="ARBA" id="ARBA00023136"/>
    </source>
</evidence>
<feature type="transmembrane region" description="Helical" evidence="10">
    <location>
        <begin position="98"/>
        <end position="125"/>
    </location>
</feature>
<comment type="subcellular location">
    <subcellularLocation>
        <location evidence="1">Cell membrane</location>
        <topology evidence="1">Multi-pass membrane protein</topology>
    </subcellularLocation>
</comment>
<dbReference type="OMA" id="TNSCWNV"/>
<keyword evidence="3 9" id="KW-0812">Transmembrane</keyword>
<dbReference type="GeneTree" id="ENSGT01050000244937"/>
<dbReference type="InParanoid" id="H3ACK8"/>
<sequence length="320" mass="35898">SNQTNCSICCCTPINKILTIIFMILLIVAILFGNSVTLAVFLETKHFRTSQGYLKASLAVADLAVGIFVVPFSVYAEISLLLHDSSYEWTEVTSFGSYFHPCYVIGPFFAGCTLVSITTIFLLTIERSIAILKPLHKEIVITKKRTLLLITISWVASFFLAVSPMIFNREIILEYNVCSRMCNYALVGRVSPADGWNILLLFPAFDFSLLGGTVVINILSLRTIKQYSKRRRVLTGTENQSKIDRPTFSDIKAAKTIGILTVVFTASFSPIAVFVVGNVLGYEWCDFSFFSFWTLTTNSCWNVIIYSIRDQKFRQGAQLL</sequence>
<dbReference type="InterPro" id="IPR050569">
    <property type="entry name" value="TAAR"/>
</dbReference>
<dbReference type="SUPFAM" id="SSF81321">
    <property type="entry name" value="Family A G protein-coupled receptor-like"/>
    <property type="match status" value="1"/>
</dbReference>
<feature type="transmembrane region" description="Helical" evidence="10">
    <location>
        <begin position="287"/>
        <end position="308"/>
    </location>
</feature>
<evidence type="ECO:0000313" key="12">
    <source>
        <dbReference type="Ensembl" id="ENSLACP00000007379.1"/>
    </source>
</evidence>
<evidence type="ECO:0000256" key="3">
    <source>
        <dbReference type="ARBA" id="ARBA00022692"/>
    </source>
</evidence>
<keyword evidence="2" id="KW-1003">Cell membrane</keyword>